<evidence type="ECO:0000313" key="1">
    <source>
        <dbReference type="EMBL" id="SAM70504.1"/>
    </source>
</evidence>
<dbReference type="PANTHER" id="PTHR36508">
    <property type="entry name" value="PROTEIN SLYX"/>
    <property type="match status" value="1"/>
</dbReference>
<reference evidence="2" key="1">
    <citation type="submission" date="2016-04" db="EMBL/GenBank/DDBJ databases">
        <authorList>
            <person name="Tagini F."/>
        </authorList>
    </citation>
    <scope>NUCLEOTIDE SEQUENCE [LARGE SCALE GENOMIC DNA]</scope>
    <source>
        <strain evidence="2">CHUV0807</strain>
    </source>
</reference>
<accession>A0A1C3H6K6</accession>
<protein>
    <submittedName>
        <fullName evidence="1">SLYX protein homolog</fullName>
    </submittedName>
</protein>
<dbReference type="RefSeq" id="WP_079541885.1">
    <property type="nucleotide sequence ID" value="NZ_FKLO01000073.1"/>
</dbReference>
<gene>
    <name evidence="1" type="ORF">CHUV0807_2205</name>
</gene>
<dbReference type="Gene3D" id="1.20.5.300">
    <property type="match status" value="1"/>
</dbReference>
<proteinExistence type="predicted"/>
<evidence type="ECO:0000313" key="2">
    <source>
        <dbReference type="Proteomes" id="UP000190837"/>
    </source>
</evidence>
<dbReference type="Proteomes" id="UP000190837">
    <property type="component" value="Unassembled WGS sequence"/>
</dbReference>
<dbReference type="EMBL" id="FKLO01000073">
    <property type="protein sequence ID" value="SAM70504.1"/>
    <property type="molecule type" value="Genomic_DNA"/>
</dbReference>
<name>A0A1C3H6K6_9GAMM</name>
<dbReference type="InterPro" id="IPR007236">
    <property type="entry name" value="SlyX"/>
</dbReference>
<dbReference type="NCBIfam" id="NF003316">
    <property type="entry name" value="PRK04325.1"/>
    <property type="match status" value="1"/>
</dbReference>
<dbReference type="AlphaFoldDB" id="A0A1C3H6K6"/>
<dbReference type="PANTHER" id="PTHR36508:SF1">
    <property type="entry name" value="PROTEIN SLYX"/>
    <property type="match status" value="1"/>
</dbReference>
<organism evidence="1 2">
    <name type="scientific">Cardiobacterium hominis</name>
    <dbReference type="NCBI Taxonomy" id="2718"/>
    <lineage>
        <taxon>Bacteria</taxon>
        <taxon>Pseudomonadati</taxon>
        <taxon>Pseudomonadota</taxon>
        <taxon>Gammaproteobacteria</taxon>
        <taxon>Cardiobacteriales</taxon>
        <taxon>Cardiobacteriaceae</taxon>
        <taxon>Cardiobacterium</taxon>
    </lineage>
</organism>
<sequence>MNERDEERLAQMEIRLAYQEDLLATLNATVVELRAALDLQQGQLRLLWQQLQEHGDASPRSLAEEIPPHY</sequence>
<dbReference type="Pfam" id="PF04102">
    <property type="entry name" value="SlyX"/>
    <property type="match status" value="1"/>
</dbReference>